<dbReference type="AlphaFoldDB" id="A0A8J2KZY4"/>
<comment type="caution">
    <text evidence="1">The sequence shown here is derived from an EMBL/GenBank/DDBJ whole genome shotgun (WGS) entry which is preliminary data.</text>
</comment>
<accession>A0A8J2KZY4</accession>
<dbReference type="Pfam" id="PF03564">
    <property type="entry name" value="DUF1759"/>
    <property type="match status" value="1"/>
</dbReference>
<organism evidence="1 2">
    <name type="scientific">Allacma fusca</name>
    <dbReference type="NCBI Taxonomy" id="39272"/>
    <lineage>
        <taxon>Eukaryota</taxon>
        <taxon>Metazoa</taxon>
        <taxon>Ecdysozoa</taxon>
        <taxon>Arthropoda</taxon>
        <taxon>Hexapoda</taxon>
        <taxon>Collembola</taxon>
        <taxon>Symphypleona</taxon>
        <taxon>Sminthuridae</taxon>
        <taxon>Allacma</taxon>
    </lineage>
</organism>
<dbReference type="CDD" id="cd00303">
    <property type="entry name" value="retropepsin_like"/>
    <property type="match status" value="1"/>
</dbReference>
<proteinExistence type="predicted"/>
<evidence type="ECO:0000313" key="1">
    <source>
        <dbReference type="EMBL" id="CAG7823851.1"/>
    </source>
</evidence>
<evidence type="ECO:0000313" key="2">
    <source>
        <dbReference type="Proteomes" id="UP000708208"/>
    </source>
</evidence>
<dbReference type="Proteomes" id="UP000708208">
    <property type="component" value="Unassembled WGS sequence"/>
</dbReference>
<protein>
    <recommendedName>
        <fullName evidence="3">Peptidase A2 domain-containing protein</fullName>
    </recommendedName>
</protein>
<dbReference type="GO" id="GO:0006508">
    <property type="term" value="P:proteolysis"/>
    <property type="evidence" value="ECO:0007669"/>
    <property type="project" value="InterPro"/>
</dbReference>
<reference evidence="1" key="1">
    <citation type="submission" date="2021-06" db="EMBL/GenBank/DDBJ databases">
        <authorList>
            <person name="Hodson N. C."/>
            <person name="Mongue J. A."/>
            <person name="Jaron S. K."/>
        </authorList>
    </citation>
    <scope>NUCLEOTIDE SEQUENCE</scope>
</reference>
<dbReference type="Pfam" id="PF13650">
    <property type="entry name" value="Asp_protease_2"/>
    <property type="match status" value="1"/>
</dbReference>
<dbReference type="OrthoDB" id="5984724at2759"/>
<keyword evidence="2" id="KW-1185">Reference proteome</keyword>
<sequence>MLSLKNSRSGYKAVATKLKQSLDTQDPNVLTRSTYNMFIVKLQDITTKLEDNHSQILDACADEAEVNLHIADYESSLDTLMEMSLKLSSWDDTLTRKEAADYHHQQSQPTQVYGPVKVNLPKLELPKFTGRLEDWITFSDLFTHVVHANNELSGAQKLQYLKSALQGDEARLLDAITIADGNYETAWKIVTDRYQHTREILHTLINKFLHQPEVQQESATSLLNMIDVTNQSLNALRVLNCKPEEWNVILVTVIMNKLDLETRRVYERSLYHNEMPTFEELMRFLQKQSRALNAGGLSSAINKKHHTLLHREDAKVEAKREAVPGLTIKSSNSESVLLFTAVIRVMDHVGHQHDCRALLDTGSQASFISTACANKLNLPQMESSTEVTGLAGVGVAHAGYTIKFQMESRVYPSCHATTEALVVPKVTCELPITHVDSNGWSHIQGLKLADPEYHRSRSVDILLGANILNKIMKPAKIDWEDGTPSAQDTIFG</sequence>
<evidence type="ECO:0008006" key="3">
    <source>
        <dbReference type="Google" id="ProtNLM"/>
    </source>
</evidence>
<name>A0A8J2KZY4_9HEXA</name>
<gene>
    <name evidence="1" type="ORF">AFUS01_LOCUS34043</name>
</gene>
<dbReference type="InterPro" id="IPR001969">
    <property type="entry name" value="Aspartic_peptidase_AS"/>
</dbReference>
<dbReference type="GO" id="GO:0004190">
    <property type="term" value="F:aspartic-type endopeptidase activity"/>
    <property type="evidence" value="ECO:0007669"/>
    <property type="project" value="InterPro"/>
</dbReference>
<dbReference type="PROSITE" id="PS00141">
    <property type="entry name" value="ASP_PROTEASE"/>
    <property type="match status" value="1"/>
</dbReference>
<dbReference type="EMBL" id="CAJVCH010530785">
    <property type="protein sequence ID" value="CAG7823851.1"/>
    <property type="molecule type" value="Genomic_DNA"/>
</dbReference>
<dbReference type="InterPro" id="IPR005312">
    <property type="entry name" value="DUF1759"/>
</dbReference>
<dbReference type="PANTHER" id="PTHR47331">
    <property type="entry name" value="PHD-TYPE DOMAIN-CONTAINING PROTEIN"/>
    <property type="match status" value="1"/>
</dbReference>